<protein>
    <submittedName>
        <fullName evidence="2">Uncharacterized protein</fullName>
    </submittedName>
</protein>
<dbReference type="Proteomes" id="UP000054564">
    <property type="component" value="Unassembled WGS sequence"/>
</dbReference>
<accession>A0A0L0VAE3</accession>
<evidence type="ECO:0000313" key="3">
    <source>
        <dbReference type="Proteomes" id="UP000054564"/>
    </source>
</evidence>
<name>A0A0L0VAE3_9BASI</name>
<gene>
    <name evidence="2" type="ORF">PSTG_10380</name>
</gene>
<organism evidence="2 3">
    <name type="scientific">Puccinia striiformis f. sp. tritici PST-78</name>
    <dbReference type="NCBI Taxonomy" id="1165861"/>
    <lineage>
        <taxon>Eukaryota</taxon>
        <taxon>Fungi</taxon>
        <taxon>Dikarya</taxon>
        <taxon>Basidiomycota</taxon>
        <taxon>Pucciniomycotina</taxon>
        <taxon>Pucciniomycetes</taxon>
        <taxon>Pucciniales</taxon>
        <taxon>Pucciniaceae</taxon>
        <taxon>Puccinia</taxon>
    </lineage>
</organism>
<evidence type="ECO:0000256" key="1">
    <source>
        <dbReference type="SAM" id="SignalP"/>
    </source>
</evidence>
<dbReference type="EMBL" id="AJIL01000084">
    <property type="protein sequence ID" value="KNE96257.1"/>
    <property type="molecule type" value="Genomic_DNA"/>
</dbReference>
<sequence length="109" mass="12118">MHSCSLWQCYTSILILINVVLGKFNCKPDHKHGMCSRRATQTEHDTKGEDVILNIAVPVGDDGFTCKDVDIEGKKSKHGTCCDGDHYVEQDGSFGIVQAIFDLDCHNVY</sequence>
<evidence type="ECO:0000313" key="2">
    <source>
        <dbReference type="EMBL" id="KNE96257.1"/>
    </source>
</evidence>
<dbReference type="AlphaFoldDB" id="A0A0L0VAE3"/>
<keyword evidence="1" id="KW-0732">Signal</keyword>
<feature type="signal peptide" evidence="1">
    <location>
        <begin position="1"/>
        <end position="22"/>
    </location>
</feature>
<keyword evidence="3" id="KW-1185">Reference proteome</keyword>
<reference evidence="3" key="1">
    <citation type="submission" date="2014-03" db="EMBL/GenBank/DDBJ databases">
        <title>The Genome Sequence of Puccinia striiformis f. sp. tritici PST-78.</title>
        <authorList>
            <consortium name="The Broad Institute Genome Sequencing Platform"/>
            <person name="Cuomo C."/>
            <person name="Hulbert S."/>
            <person name="Chen X."/>
            <person name="Walker B."/>
            <person name="Young S.K."/>
            <person name="Zeng Q."/>
            <person name="Gargeya S."/>
            <person name="Fitzgerald M."/>
            <person name="Haas B."/>
            <person name="Abouelleil A."/>
            <person name="Alvarado L."/>
            <person name="Arachchi H.M."/>
            <person name="Berlin A.M."/>
            <person name="Chapman S.B."/>
            <person name="Goldberg J."/>
            <person name="Griggs A."/>
            <person name="Gujja S."/>
            <person name="Hansen M."/>
            <person name="Howarth C."/>
            <person name="Imamovic A."/>
            <person name="Larimer J."/>
            <person name="McCowan C."/>
            <person name="Montmayeur A."/>
            <person name="Murphy C."/>
            <person name="Neiman D."/>
            <person name="Pearson M."/>
            <person name="Priest M."/>
            <person name="Roberts A."/>
            <person name="Saif S."/>
            <person name="Shea T."/>
            <person name="Sisk P."/>
            <person name="Sykes S."/>
            <person name="Wortman J."/>
            <person name="Nusbaum C."/>
            <person name="Birren B."/>
        </authorList>
    </citation>
    <scope>NUCLEOTIDE SEQUENCE [LARGE SCALE GENOMIC DNA]</scope>
    <source>
        <strain evidence="3">race PST-78</strain>
    </source>
</reference>
<proteinExistence type="predicted"/>
<feature type="chain" id="PRO_5005550052" evidence="1">
    <location>
        <begin position="23"/>
        <end position="109"/>
    </location>
</feature>
<comment type="caution">
    <text evidence="2">The sequence shown here is derived from an EMBL/GenBank/DDBJ whole genome shotgun (WGS) entry which is preliminary data.</text>
</comment>